<evidence type="ECO:0000256" key="1">
    <source>
        <dbReference type="ARBA" id="ARBA00004123"/>
    </source>
</evidence>
<keyword evidence="8" id="KW-0833">Ubl conjugation pathway</keyword>
<keyword evidence="5" id="KW-0808">Transferase</keyword>
<dbReference type="CDD" id="cd16651">
    <property type="entry name" value="SPL-RING_NSE2"/>
    <property type="match status" value="1"/>
</dbReference>
<evidence type="ECO:0000256" key="5">
    <source>
        <dbReference type="ARBA" id="ARBA00022679"/>
    </source>
</evidence>
<comment type="similarity">
    <text evidence="3">Belongs to the NSE2 family.</text>
</comment>
<protein>
    <recommendedName>
        <fullName evidence="4">E3 SUMO-protein ligase NSE2</fullName>
    </recommendedName>
    <alternativeName>
        <fullName evidence="11">E3 SUMO-protein transferase NSE2</fullName>
    </alternativeName>
    <alternativeName>
        <fullName evidence="12">Non-structural maintenance of chromosomes element 2 homolog</fullName>
    </alternativeName>
</protein>
<evidence type="ECO:0000256" key="14">
    <source>
        <dbReference type="SAM" id="Coils"/>
    </source>
</evidence>
<dbReference type="GO" id="GO:0008270">
    <property type="term" value="F:zinc ion binding"/>
    <property type="evidence" value="ECO:0007669"/>
    <property type="project" value="UniProtKB-KW"/>
</dbReference>
<feature type="coiled-coil region" evidence="14">
    <location>
        <begin position="55"/>
        <end position="113"/>
    </location>
</feature>
<name>T2M770_HYDVU</name>
<evidence type="ECO:0000256" key="10">
    <source>
        <dbReference type="ARBA" id="ARBA00023242"/>
    </source>
</evidence>
<comment type="subcellular location">
    <subcellularLocation>
        <location evidence="1">Nucleus</location>
    </subcellularLocation>
</comment>
<evidence type="ECO:0000256" key="8">
    <source>
        <dbReference type="ARBA" id="ARBA00022786"/>
    </source>
</evidence>
<accession>T2M770</accession>
<evidence type="ECO:0000256" key="13">
    <source>
        <dbReference type="PROSITE-ProRule" id="PRU00452"/>
    </source>
</evidence>
<evidence type="ECO:0000256" key="6">
    <source>
        <dbReference type="ARBA" id="ARBA00022723"/>
    </source>
</evidence>
<dbReference type="InterPro" id="IPR004181">
    <property type="entry name" value="Znf_MIZ"/>
</dbReference>
<dbReference type="PANTHER" id="PTHR21330">
    <property type="entry name" value="E3 SUMO-PROTEIN LIGASE NSE2"/>
    <property type="match status" value="1"/>
</dbReference>
<dbReference type="SUPFAM" id="SSF57850">
    <property type="entry name" value="RING/U-box"/>
    <property type="match status" value="1"/>
</dbReference>
<evidence type="ECO:0000256" key="11">
    <source>
        <dbReference type="ARBA" id="ARBA00031731"/>
    </source>
</evidence>
<keyword evidence="9" id="KW-0862">Zinc</keyword>
<gene>
    <name evidence="16" type="primary">NSMCE2</name>
</gene>
<dbReference type="UniPathway" id="UPA00886"/>
<dbReference type="GO" id="GO:0005634">
    <property type="term" value="C:nucleus"/>
    <property type="evidence" value="ECO:0007669"/>
    <property type="project" value="UniProtKB-SubCell"/>
</dbReference>
<evidence type="ECO:0000259" key="15">
    <source>
        <dbReference type="PROSITE" id="PS51044"/>
    </source>
</evidence>
<evidence type="ECO:0000256" key="12">
    <source>
        <dbReference type="ARBA" id="ARBA00032533"/>
    </source>
</evidence>
<sequence>EMSFHKLDDCIQKLQDFNSQIQDGIEISYKVAYDCEENESGTEIVDKLHEVMIQYAKLKRDLKQCCEAANDSKNQFQSVLSRNNGSQEIGNFCEVYNKNLEALQSRNTDVELNEFTHVVDFKNTVWNQHHKLYEPSNVDNDCELEVTQDKTNQYICPITKTEFVDPMINTECGHSYSKEAILSHIQLSKRKCRCPVGGCIQLVRLESLKPNNVISFQMKNLCKTYWHLFDNIRNTELDIQIAVLQHDTRR</sequence>
<dbReference type="EMBL" id="HAAD01001732">
    <property type="protein sequence ID" value="CDG67964.1"/>
    <property type="molecule type" value="mRNA"/>
</dbReference>
<evidence type="ECO:0000256" key="9">
    <source>
        <dbReference type="ARBA" id="ARBA00022833"/>
    </source>
</evidence>
<dbReference type="Gene3D" id="3.30.40.10">
    <property type="entry name" value="Zinc/RING finger domain, C3HC4 (zinc finger)"/>
    <property type="match status" value="1"/>
</dbReference>
<feature type="domain" description="SP-RING-type" evidence="15">
    <location>
        <begin position="140"/>
        <end position="223"/>
    </location>
</feature>
<evidence type="ECO:0000256" key="3">
    <source>
        <dbReference type="ARBA" id="ARBA00008212"/>
    </source>
</evidence>
<evidence type="ECO:0000256" key="4">
    <source>
        <dbReference type="ARBA" id="ARBA00020923"/>
    </source>
</evidence>
<reference evidence="16" key="1">
    <citation type="journal article" date="2013" name="Genome Biol. Evol.">
        <title>Punctuated emergences of genetic and phenotypic innovations in eumetazoan, bilaterian, euteleostome, and hominidae ancestors.</title>
        <authorList>
            <person name="Wenger Y."/>
            <person name="Galliot B."/>
        </authorList>
    </citation>
    <scope>NUCLEOTIDE SEQUENCE</scope>
    <source>
        <tissue evidence="16">Whole animals</tissue>
    </source>
</reference>
<keyword evidence="7 13" id="KW-0863">Zinc-finger</keyword>
<dbReference type="PROSITE" id="PS51044">
    <property type="entry name" value="ZF_SP_RING"/>
    <property type="match status" value="1"/>
</dbReference>
<keyword evidence="6" id="KW-0479">Metal-binding</keyword>
<dbReference type="OrthoDB" id="26899at2759"/>
<keyword evidence="16" id="KW-0436">Ligase</keyword>
<dbReference type="InterPro" id="IPR026846">
    <property type="entry name" value="Nse2(Mms21)"/>
</dbReference>
<dbReference type="InterPro" id="IPR013083">
    <property type="entry name" value="Znf_RING/FYVE/PHD"/>
</dbReference>
<dbReference type="PANTHER" id="PTHR21330:SF1">
    <property type="entry name" value="E3 SUMO-PROTEIN LIGASE NSE2"/>
    <property type="match status" value="1"/>
</dbReference>
<keyword evidence="14" id="KW-0175">Coiled coil</keyword>
<keyword evidence="10" id="KW-0539">Nucleus</keyword>
<dbReference type="GO" id="GO:0061665">
    <property type="term" value="F:SUMO ligase activity"/>
    <property type="evidence" value="ECO:0007669"/>
    <property type="project" value="TreeGrafter"/>
</dbReference>
<dbReference type="GO" id="GO:0016925">
    <property type="term" value="P:protein sumoylation"/>
    <property type="evidence" value="ECO:0007669"/>
    <property type="project" value="UniProtKB-UniPathway"/>
</dbReference>
<dbReference type="AlphaFoldDB" id="T2M770"/>
<organism evidence="16">
    <name type="scientific">Hydra vulgaris</name>
    <name type="common">Hydra</name>
    <name type="synonym">Hydra attenuata</name>
    <dbReference type="NCBI Taxonomy" id="6087"/>
    <lineage>
        <taxon>Eukaryota</taxon>
        <taxon>Metazoa</taxon>
        <taxon>Cnidaria</taxon>
        <taxon>Hydrozoa</taxon>
        <taxon>Hydroidolina</taxon>
        <taxon>Anthoathecata</taxon>
        <taxon>Aplanulata</taxon>
        <taxon>Hydridae</taxon>
        <taxon>Hydra</taxon>
    </lineage>
</organism>
<dbReference type="Pfam" id="PF11789">
    <property type="entry name" value="zf-Nse"/>
    <property type="match status" value="1"/>
</dbReference>
<comment type="pathway">
    <text evidence="2">Protein modification; protein sumoylation.</text>
</comment>
<dbReference type="GO" id="GO:0016874">
    <property type="term" value="F:ligase activity"/>
    <property type="evidence" value="ECO:0007669"/>
    <property type="project" value="UniProtKB-KW"/>
</dbReference>
<dbReference type="GO" id="GO:0000724">
    <property type="term" value="P:double-strand break repair via homologous recombination"/>
    <property type="evidence" value="ECO:0007669"/>
    <property type="project" value="InterPro"/>
</dbReference>
<dbReference type="GO" id="GO:0030915">
    <property type="term" value="C:Smc5-Smc6 complex"/>
    <property type="evidence" value="ECO:0007669"/>
    <property type="project" value="InterPro"/>
</dbReference>
<evidence type="ECO:0000256" key="2">
    <source>
        <dbReference type="ARBA" id="ARBA00004718"/>
    </source>
</evidence>
<feature type="non-terminal residue" evidence="16">
    <location>
        <position position="1"/>
    </location>
</feature>
<proteinExistence type="evidence at transcript level"/>
<evidence type="ECO:0000313" key="16">
    <source>
        <dbReference type="EMBL" id="CDG67964.1"/>
    </source>
</evidence>
<evidence type="ECO:0000256" key="7">
    <source>
        <dbReference type="ARBA" id="ARBA00022771"/>
    </source>
</evidence>